<dbReference type="GO" id="GO:0102208">
    <property type="term" value="F:2-polyprenyl-6-hydroxyphenol methylase activity"/>
    <property type="evidence" value="ECO:0007669"/>
    <property type="project" value="UniProtKB-EC"/>
</dbReference>
<dbReference type="Pfam" id="PF13489">
    <property type="entry name" value="Methyltransf_23"/>
    <property type="match status" value="1"/>
</dbReference>
<reference evidence="5" key="1">
    <citation type="submission" date="2023-09" db="EMBL/GenBank/DDBJ databases">
        <title>Genomes of two closely related lineages of the louse Polyplax serrata with different host specificities.</title>
        <authorList>
            <person name="Martinu J."/>
            <person name="Tarabai H."/>
            <person name="Stefka J."/>
            <person name="Hypsa V."/>
        </authorList>
    </citation>
    <scope>NUCLEOTIDE SEQUENCE [LARGE SCALE GENOMIC DNA]</scope>
    <source>
        <strain evidence="5">98ZLc_SE</strain>
    </source>
</reference>
<dbReference type="SUPFAM" id="SSF53335">
    <property type="entry name" value="S-adenosyl-L-methionine-dependent methyltransferases"/>
    <property type="match status" value="1"/>
</dbReference>
<evidence type="ECO:0000313" key="5">
    <source>
        <dbReference type="EMBL" id="WWR11646.1"/>
    </source>
</evidence>
<evidence type="ECO:0000256" key="2">
    <source>
        <dbReference type="ARBA" id="ARBA00022679"/>
    </source>
</evidence>
<keyword evidence="3" id="KW-0831">Ubiquinone biosynthesis</keyword>
<name>A0ABZ2GY16_9GAMM</name>
<gene>
    <name evidence="5" type="primary">ubiG</name>
    <name evidence="5" type="ORF">RQL39_00540</name>
</gene>
<dbReference type="PANTHER" id="PTHR43464:SF19">
    <property type="entry name" value="UBIQUINONE BIOSYNTHESIS O-METHYLTRANSFERASE, MITOCHONDRIAL"/>
    <property type="match status" value="1"/>
</dbReference>
<dbReference type="InterPro" id="IPR010233">
    <property type="entry name" value="UbiG_MeTrfase"/>
</dbReference>
<dbReference type="Gene3D" id="3.40.50.150">
    <property type="entry name" value="Vaccinia Virus protein VP39"/>
    <property type="match status" value="1"/>
</dbReference>
<dbReference type="PANTHER" id="PTHR43464">
    <property type="entry name" value="METHYLTRANSFERASE"/>
    <property type="match status" value="1"/>
</dbReference>
<dbReference type="GO" id="GO:0061542">
    <property type="term" value="F:3-demethylubiquinol 3-O-methyltransferase activity"/>
    <property type="evidence" value="ECO:0007669"/>
    <property type="project" value="UniProtKB-EC"/>
</dbReference>
<keyword evidence="2 5" id="KW-0808">Transferase</keyword>
<accession>A0ABZ2GY16</accession>
<evidence type="ECO:0000256" key="4">
    <source>
        <dbReference type="ARBA" id="ARBA00022691"/>
    </source>
</evidence>
<keyword evidence="6" id="KW-1185">Reference proteome</keyword>
<keyword evidence="1 5" id="KW-0489">Methyltransferase</keyword>
<protein>
    <submittedName>
        <fullName evidence="5">Bifunctional 2-polyprenyl-6-hydroxyphenol methylase/3-demethylubiquinol 3-O-methyltransferase UbiG</fullName>
        <ecNumber evidence="5">2.1.1.222</ecNumber>
        <ecNumber evidence="5">2.1.1.64</ecNumber>
    </submittedName>
</protein>
<proteinExistence type="predicted"/>
<dbReference type="Proteomes" id="UP001368618">
    <property type="component" value="Chromosome"/>
</dbReference>
<dbReference type="CDD" id="cd02440">
    <property type="entry name" value="AdoMet_MTases"/>
    <property type="match status" value="1"/>
</dbReference>
<keyword evidence="4" id="KW-0949">S-adenosyl-L-methionine</keyword>
<dbReference type="EC" id="2.1.1.222" evidence="5"/>
<dbReference type="GO" id="GO:0032259">
    <property type="term" value="P:methylation"/>
    <property type="evidence" value="ECO:0007669"/>
    <property type="project" value="UniProtKB-KW"/>
</dbReference>
<organism evidence="5 6">
    <name type="scientific">Candidatus Legionella polyplacis</name>
    <dbReference type="NCBI Taxonomy" id="2005262"/>
    <lineage>
        <taxon>Bacteria</taxon>
        <taxon>Pseudomonadati</taxon>
        <taxon>Pseudomonadota</taxon>
        <taxon>Gammaproteobacteria</taxon>
        <taxon>Legionellales</taxon>
        <taxon>Legionellaceae</taxon>
        <taxon>Legionella</taxon>
    </lineage>
</organism>
<evidence type="ECO:0000256" key="1">
    <source>
        <dbReference type="ARBA" id="ARBA00022603"/>
    </source>
</evidence>
<dbReference type="EMBL" id="CP135137">
    <property type="protein sequence ID" value="WWR11646.1"/>
    <property type="molecule type" value="Genomic_DNA"/>
</dbReference>
<dbReference type="RefSeq" id="WP_338516191.1">
    <property type="nucleotide sequence ID" value="NZ_CP135137.1"/>
</dbReference>
<dbReference type="InterPro" id="IPR029063">
    <property type="entry name" value="SAM-dependent_MTases_sf"/>
</dbReference>
<sequence>MINKLKNSTNFSRQAEQWWDKNGPCHILHCINPVRIEFICRFCSLFEKEVLDIGCGGGILSESMAMLGANVTGLDIENSLINIAKYHAIKKCLVIDYYCISIDNYSDKLFDIIVCLELLEHVNDPYSILYHCYRLLSSSGYLFISTINSGVISYIQMVVIAEYLLGLIPKQTHDFRKFMSPSKLASIARSIGFKVIDLKGMSYNCFTKQAKIINKICVNYFMVLQKK</sequence>
<dbReference type="EC" id="2.1.1.64" evidence="5"/>
<evidence type="ECO:0000313" key="6">
    <source>
        <dbReference type="Proteomes" id="UP001368618"/>
    </source>
</evidence>
<evidence type="ECO:0000256" key="3">
    <source>
        <dbReference type="ARBA" id="ARBA00022688"/>
    </source>
</evidence>
<dbReference type="NCBIfam" id="TIGR01983">
    <property type="entry name" value="UbiG"/>
    <property type="match status" value="1"/>
</dbReference>